<keyword evidence="2" id="KW-1185">Reference proteome</keyword>
<dbReference type="VEuPathDB" id="FungiDB:CXQ85_003892"/>
<evidence type="ECO:0000313" key="2">
    <source>
        <dbReference type="Proteomes" id="UP000244309"/>
    </source>
</evidence>
<comment type="caution">
    <text evidence="1">The sequence shown here is derived from an EMBL/GenBank/DDBJ whole genome shotgun (WGS) entry which is preliminary data.</text>
</comment>
<sequence>MPPRTPVRTLFTSRFLNKNGDPALLANALGLLSPRKHEINKTPNYKPSIFRHFQKGDVAENYAEIKRELLPEMSMPQFTDHTKQLNFLISDLQAAGTKSPSKARDASDKNMLKHVSALTNEDELIDLLCLSLQQNKLTFPLLTRFLLNKHLTLLHRLPFNIDNLDRSLLRKNGWTQQNFMEFNVVLMKKYNDLKKPISVVKILRSNFEEVFLPLIQSRLLSPFYERIVWRFYFEHYRQLSHPERDEHYYVQSLNNVRSTFSIWESSSRNNDLILRTAMKVHTKLSPLQKAFIQLCTSGPVQEVVSKQLEWNRSKLLAELKKISIRCKVANVGSASASDSVATRAHMYSLINAMDSLIKREFPNWEEIKDLANVMDMLVSVRSEMAQAGPEVENGMILA</sequence>
<dbReference type="AlphaFoldDB" id="A0A2V1B0H0"/>
<organism evidence="1 2">
    <name type="scientific">Candidozyma haemuli</name>
    <dbReference type="NCBI Taxonomy" id="45357"/>
    <lineage>
        <taxon>Eukaryota</taxon>
        <taxon>Fungi</taxon>
        <taxon>Dikarya</taxon>
        <taxon>Ascomycota</taxon>
        <taxon>Saccharomycotina</taxon>
        <taxon>Pichiomycetes</taxon>
        <taxon>Metschnikowiaceae</taxon>
        <taxon>Candidozyma</taxon>
    </lineage>
</organism>
<name>A0A2V1B0H0_9ASCO</name>
<dbReference type="EMBL" id="PKFO01000011">
    <property type="protein sequence ID" value="PVH23602.1"/>
    <property type="molecule type" value="Genomic_DNA"/>
</dbReference>
<protein>
    <submittedName>
        <fullName evidence="1">Uncharacterized protein</fullName>
    </submittedName>
</protein>
<evidence type="ECO:0000313" key="1">
    <source>
        <dbReference type="EMBL" id="PVH23602.1"/>
    </source>
</evidence>
<dbReference type="Proteomes" id="UP000244309">
    <property type="component" value="Unassembled WGS sequence"/>
</dbReference>
<gene>
    <name evidence="1" type="ORF">CXQ85_003892</name>
</gene>
<accession>A0A2V1B0H0</accession>
<reference evidence="1 2" key="1">
    <citation type="submission" date="2017-12" db="EMBL/GenBank/DDBJ databases">
        <title>Genome Sequence of a Multidrug-Resistant Candida haemulonii Isolate from a Patient with Chronic Leg Ulcers in Israel.</title>
        <authorList>
            <person name="Chow N.A."/>
            <person name="Gade L."/>
            <person name="Batra D."/>
            <person name="Rowe L.A."/>
            <person name="Ben-Ami R."/>
            <person name="Loparev V.N."/>
            <person name="Litvintseva A.P."/>
        </authorList>
    </citation>
    <scope>NUCLEOTIDE SEQUENCE [LARGE SCALE GENOMIC DNA]</scope>
    <source>
        <strain evidence="1 2">B11899</strain>
    </source>
</reference>
<dbReference type="OrthoDB" id="4005225at2759"/>
<dbReference type="GeneID" id="37009222"/>
<proteinExistence type="predicted"/>
<dbReference type="RefSeq" id="XP_025344542.1">
    <property type="nucleotide sequence ID" value="XM_025487526.1"/>
</dbReference>